<dbReference type="EMBL" id="CAMPGE010018485">
    <property type="protein sequence ID" value="CAI2376896.1"/>
    <property type="molecule type" value="Genomic_DNA"/>
</dbReference>
<dbReference type="AlphaFoldDB" id="A0AAD2D1Q9"/>
<accession>A0AAD2D1Q9</accession>
<feature type="chain" id="PRO_5041989212" evidence="1">
    <location>
        <begin position="22"/>
        <end position="57"/>
    </location>
</feature>
<reference evidence="2" key="1">
    <citation type="submission" date="2023-07" db="EMBL/GenBank/DDBJ databases">
        <authorList>
            <consortium name="AG Swart"/>
            <person name="Singh M."/>
            <person name="Singh A."/>
            <person name="Seah K."/>
            <person name="Emmerich C."/>
        </authorList>
    </citation>
    <scope>NUCLEOTIDE SEQUENCE</scope>
    <source>
        <strain evidence="2">DP1</strain>
    </source>
</reference>
<evidence type="ECO:0000313" key="2">
    <source>
        <dbReference type="EMBL" id="CAI2376896.1"/>
    </source>
</evidence>
<sequence length="57" mass="6503">MDRILHLTIFLLFLLTNLCLSFCGTPELKTFEVSGLSSILKLFCKLKFPTRLTQALL</sequence>
<organism evidence="2 3">
    <name type="scientific">Euplotes crassus</name>
    <dbReference type="NCBI Taxonomy" id="5936"/>
    <lineage>
        <taxon>Eukaryota</taxon>
        <taxon>Sar</taxon>
        <taxon>Alveolata</taxon>
        <taxon>Ciliophora</taxon>
        <taxon>Intramacronucleata</taxon>
        <taxon>Spirotrichea</taxon>
        <taxon>Hypotrichia</taxon>
        <taxon>Euplotida</taxon>
        <taxon>Euplotidae</taxon>
        <taxon>Moneuplotes</taxon>
    </lineage>
</organism>
<dbReference type="Proteomes" id="UP001295684">
    <property type="component" value="Unassembled WGS sequence"/>
</dbReference>
<evidence type="ECO:0000313" key="3">
    <source>
        <dbReference type="Proteomes" id="UP001295684"/>
    </source>
</evidence>
<protein>
    <submittedName>
        <fullName evidence="2">Uncharacterized protein</fullName>
    </submittedName>
</protein>
<gene>
    <name evidence="2" type="ORF">ECRASSUSDP1_LOCUS18273</name>
</gene>
<comment type="caution">
    <text evidence="2">The sequence shown here is derived from an EMBL/GenBank/DDBJ whole genome shotgun (WGS) entry which is preliminary data.</text>
</comment>
<keyword evidence="1" id="KW-0732">Signal</keyword>
<feature type="signal peptide" evidence="1">
    <location>
        <begin position="1"/>
        <end position="21"/>
    </location>
</feature>
<proteinExistence type="predicted"/>
<keyword evidence="3" id="KW-1185">Reference proteome</keyword>
<name>A0AAD2D1Q9_EUPCR</name>
<evidence type="ECO:0000256" key="1">
    <source>
        <dbReference type="SAM" id="SignalP"/>
    </source>
</evidence>